<dbReference type="EMBL" id="AP025637">
    <property type="protein sequence ID" value="BDG74131.1"/>
    <property type="molecule type" value="Genomic_DNA"/>
</dbReference>
<keyword evidence="3 6" id="KW-1133">Transmembrane helix</keyword>
<evidence type="ECO:0000259" key="7">
    <source>
        <dbReference type="PROSITE" id="PS50076"/>
    </source>
</evidence>
<comment type="similarity">
    <text evidence="5">Belongs to the TIM14 family.</text>
</comment>
<keyword evidence="4 6" id="KW-0472">Membrane</keyword>
<feature type="transmembrane region" description="Helical" evidence="6">
    <location>
        <begin position="32"/>
        <end position="50"/>
    </location>
</feature>
<gene>
    <name evidence="8" type="ORF">Rmf_40600</name>
</gene>
<protein>
    <recommendedName>
        <fullName evidence="7">J domain-containing protein</fullName>
    </recommendedName>
</protein>
<sequence length="230" mass="24396">MTWVALGALALLVVMVALRGFATASVTTVKKTLAWTAGGLGAVLLGALLFSGRGMQAIWSLGLFAPLLVQAWRSWRTARTFSRGGQASPGQESRVETATLEMVLHHDSGRMTGTVKRGRFQGADLADLDLPMLRALMADCAAEDPDSVPLLEAWLDRSHPDWRDGAPPAAEDGPLTRAEALAVLGLAEGATEAEIRSAHRRLMRTAHPDQGGSAWLAARLNAARDLLVGG</sequence>
<comment type="subcellular location">
    <subcellularLocation>
        <location evidence="1">Membrane</location>
        <topology evidence="1">Single-pass membrane protein</topology>
    </subcellularLocation>
</comment>
<feature type="domain" description="J" evidence="7">
    <location>
        <begin position="179"/>
        <end position="230"/>
    </location>
</feature>
<evidence type="ECO:0000256" key="1">
    <source>
        <dbReference type="ARBA" id="ARBA00004167"/>
    </source>
</evidence>
<evidence type="ECO:0000313" key="9">
    <source>
        <dbReference type="Proteomes" id="UP000831327"/>
    </source>
</evidence>
<dbReference type="RefSeq" id="WP_244408322.1">
    <property type="nucleotide sequence ID" value="NZ_AP025637.1"/>
</dbReference>
<dbReference type="CDD" id="cd06257">
    <property type="entry name" value="DnaJ"/>
    <property type="match status" value="1"/>
</dbReference>
<dbReference type="Gene3D" id="1.10.287.110">
    <property type="entry name" value="DnaJ domain"/>
    <property type="match status" value="1"/>
</dbReference>
<evidence type="ECO:0000256" key="3">
    <source>
        <dbReference type="ARBA" id="ARBA00022989"/>
    </source>
</evidence>
<dbReference type="Proteomes" id="UP000831327">
    <property type="component" value="Chromosome"/>
</dbReference>
<name>A0ABN6P689_9PROT</name>
<evidence type="ECO:0000313" key="8">
    <source>
        <dbReference type="EMBL" id="BDG74131.1"/>
    </source>
</evidence>
<dbReference type="InterPro" id="IPR001623">
    <property type="entry name" value="DnaJ_domain"/>
</dbReference>
<dbReference type="PANTHER" id="PTHR12763:SF28">
    <property type="entry name" value="GEO10507P1-RELATED"/>
    <property type="match status" value="1"/>
</dbReference>
<evidence type="ECO:0000256" key="5">
    <source>
        <dbReference type="ARBA" id="ARBA00038105"/>
    </source>
</evidence>
<evidence type="ECO:0000256" key="6">
    <source>
        <dbReference type="SAM" id="Phobius"/>
    </source>
</evidence>
<reference evidence="8 9" key="1">
    <citation type="journal article" date="2016" name="Microbes Environ.">
        <title>Phylogenetically diverse aerobic anoxygenic phototrophic bacteria isolated from epilithic biofilms in Tama river, Japan.</title>
        <authorList>
            <person name="Hirose S."/>
            <person name="Matsuura K."/>
            <person name="Haruta S."/>
        </authorList>
    </citation>
    <scope>NUCLEOTIDE SEQUENCE [LARGE SCALE GENOMIC DNA]</scope>
    <source>
        <strain evidence="8 9">S08</strain>
    </source>
</reference>
<dbReference type="SUPFAM" id="SSF46565">
    <property type="entry name" value="Chaperone J-domain"/>
    <property type="match status" value="1"/>
</dbReference>
<dbReference type="PROSITE" id="PS50076">
    <property type="entry name" value="DNAJ_2"/>
    <property type="match status" value="1"/>
</dbReference>
<keyword evidence="2 6" id="KW-0812">Transmembrane</keyword>
<evidence type="ECO:0000256" key="2">
    <source>
        <dbReference type="ARBA" id="ARBA00022692"/>
    </source>
</evidence>
<proteinExistence type="inferred from homology"/>
<accession>A0ABN6P689</accession>
<evidence type="ECO:0000256" key="4">
    <source>
        <dbReference type="ARBA" id="ARBA00023136"/>
    </source>
</evidence>
<dbReference type="InterPro" id="IPR036869">
    <property type="entry name" value="J_dom_sf"/>
</dbReference>
<organism evidence="8 9">
    <name type="scientific">Roseomonas fluvialis</name>
    <dbReference type="NCBI Taxonomy" id="1750527"/>
    <lineage>
        <taxon>Bacteria</taxon>
        <taxon>Pseudomonadati</taxon>
        <taxon>Pseudomonadota</taxon>
        <taxon>Alphaproteobacteria</taxon>
        <taxon>Acetobacterales</taxon>
        <taxon>Roseomonadaceae</taxon>
        <taxon>Roseomonas</taxon>
    </lineage>
</organism>
<dbReference type="PANTHER" id="PTHR12763">
    <property type="match status" value="1"/>
</dbReference>
<keyword evidence="9" id="KW-1185">Reference proteome</keyword>